<reference evidence="4" key="1">
    <citation type="submission" date="2020-07" db="EMBL/GenBank/DDBJ databases">
        <title>A long reads based de novo assembly of the rainbow trout Arlee double haploid line genome.</title>
        <authorList>
            <person name="Gao G."/>
            <person name="Palti Y."/>
        </authorList>
    </citation>
    <scope>NUCLEOTIDE SEQUENCE [LARGE SCALE GENOMIC DNA]</scope>
</reference>
<evidence type="ECO:0000256" key="1">
    <source>
        <dbReference type="ARBA" id="ARBA00022487"/>
    </source>
</evidence>
<dbReference type="AlphaFoldDB" id="A0A8K9UML0"/>
<evidence type="ECO:0000259" key="3">
    <source>
        <dbReference type="PROSITE" id="PS51770"/>
    </source>
</evidence>
<dbReference type="GeneTree" id="ENSGT00940000156460"/>
<dbReference type="InterPro" id="IPR033120">
    <property type="entry name" value="HOTDOG_ACOT"/>
</dbReference>
<accession>A0A8K9UML0</accession>
<dbReference type="PROSITE" id="PS51770">
    <property type="entry name" value="HOTDOG_ACOT"/>
    <property type="match status" value="1"/>
</dbReference>
<keyword evidence="2" id="KW-0378">Hydrolase</keyword>
<evidence type="ECO:0000313" key="4">
    <source>
        <dbReference type="Ensembl" id="ENSOMYP00000108188.1"/>
    </source>
</evidence>
<dbReference type="GO" id="GO:0005829">
    <property type="term" value="C:cytosol"/>
    <property type="evidence" value="ECO:0007669"/>
    <property type="project" value="TreeGrafter"/>
</dbReference>
<dbReference type="Ensembl" id="ENSOMYT00000151988.1">
    <property type="protein sequence ID" value="ENSOMYP00000108188.1"/>
    <property type="gene ID" value="ENSOMYG00000067378.1"/>
</dbReference>
<dbReference type="PANTHER" id="PTHR11049:SF1">
    <property type="entry name" value="ACYL-COENZYME A THIOESTERASE 11"/>
    <property type="match status" value="1"/>
</dbReference>
<proteinExistence type="predicted"/>
<dbReference type="PANTHER" id="PTHR11049">
    <property type="entry name" value="ACYL COENZYME A THIOESTER HYDROLASE"/>
    <property type="match status" value="1"/>
</dbReference>
<evidence type="ECO:0000313" key="5">
    <source>
        <dbReference type="Proteomes" id="UP000694395"/>
    </source>
</evidence>
<dbReference type="Pfam" id="PF03061">
    <property type="entry name" value="4HBT"/>
    <property type="match status" value="1"/>
</dbReference>
<reference evidence="4" key="3">
    <citation type="submission" date="2025-09" db="UniProtKB">
        <authorList>
            <consortium name="Ensembl"/>
        </authorList>
    </citation>
    <scope>IDENTIFICATION</scope>
</reference>
<dbReference type="GO" id="GO:0052689">
    <property type="term" value="F:carboxylic ester hydrolase activity"/>
    <property type="evidence" value="ECO:0007669"/>
    <property type="project" value="UniProtKB-KW"/>
</dbReference>
<dbReference type="CDD" id="cd03442">
    <property type="entry name" value="BFIT_BACH"/>
    <property type="match status" value="1"/>
</dbReference>
<dbReference type="GO" id="GO:0006637">
    <property type="term" value="P:acyl-CoA metabolic process"/>
    <property type="evidence" value="ECO:0007669"/>
    <property type="project" value="TreeGrafter"/>
</dbReference>
<keyword evidence="1" id="KW-0719">Serine esterase</keyword>
<feature type="domain" description="HotDog ACOT-type" evidence="3">
    <location>
        <begin position="1"/>
        <end position="109"/>
    </location>
</feature>
<dbReference type="InterPro" id="IPR040170">
    <property type="entry name" value="Cytosol_ACT"/>
</dbReference>
<evidence type="ECO:0000256" key="2">
    <source>
        <dbReference type="ARBA" id="ARBA00022801"/>
    </source>
</evidence>
<dbReference type="InterPro" id="IPR029069">
    <property type="entry name" value="HotDog_dom_sf"/>
</dbReference>
<dbReference type="GO" id="GO:0052816">
    <property type="term" value="F:long-chain fatty acyl-CoA hydrolase activity"/>
    <property type="evidence" value="ECO:0007669"/>
    <property type="project" value="TreeGrafter"/>
</dbReference>
<organism evidence="4 5">
    <name type="scientific">Oncorhynchus mykiss</name>
    <name type="common">Rainbow trout</name>
    <name type="synonym">Salmo gairdneri</name>
    <dbReference type="NCBI Taxonomy" id="8022"/>
    <lineage>
        <taxon>Eukaryota</taxon>
        <taxon>Metazoa</taxon>
        <taxon>Chordata</taxon>
        <taxon>Craniata</taxon>
        <taxon>Vertebrata</taxon>
        <taxon>Euteleostomi</taxon>
        <taxon>Actinopterygii</taxon>
        <taxon>Neopterygii</taxon>
        <taxon>Teleostei</taxon>
        <taxon>Protacanthopterygii</taxon>
        <taxon>Salmoniformes</taxon>
        <taxon>Salmonidae</taxon>
        <taxon>Salmoninae</taxon>
        <taxon>Oncorhynchus</taxon>
    </lineage>
</organism>
<dbReference type="InterPro" id="IPR006683">
    <property type="entry name" value="Thioestr_dom"/>
</dbReference>
<dbReference type="Proteomes" id="UP000694395">
    <property type="component" value="Chromosome 5"/>
</dbReference>
<sequence>MGSLLKKCEYHCTRSRLVSVGQLLKWMDSTACLSAERHAGSPCITNSVDDVHFDHTIGVGQVVNIKAKVNGAFTSSMKVGIAVSCEDPFSNCQWNVCNAFAIFCGMQVIPRTQAEQMEYSIAAERRWRMRLIPAEIITDLLSSSTEYKDPVPAERTQVESVALVLPPHIMAWMENVATIAAH</sequence>
<reference evidence="4" key="2">
    <citation type="submission" date="2025-08" db="UniProtKB">
        <authorList>
            <consortium name="Ensembl"/>
        </authorList>
    </citation>
    <scope>IDENTIFICATION</scope>
</reference>
<keyword evidence="5" id="KW-1185">Reference proteome</keyword>
<protein>
    <submittedName>
        <fullName evidence="4">Acyl-CoA thioesterase 11b</fullName>
    </submittedName>
</protein>
<dbReference type="Gene3D" id="3.10.129.10">
    <property type="entry name" value="Hotdog Thioesterase"/>
    <property type="match status" value="1"/>
</dbReference>
<dbReference type="SUPFAM" id="SSF54637">
    <property type="entry name" value="Thioesterase/thiol ester dehydrase-isomerase"/>
    <property type="match status" value="1"/>
</dbReference>
<name>A0A8K9UML0_ONCMY</name>